<evidence type="ECO:0000256" key="1">
    <source>
        <dbReference type="ARBA" id="ARBA00010515"/>
    </source>
</evidence>
<sequence length="380" mass="41832">MSILTYQPVKGIYALSALAFELARFPLWLAKYFLKYGRQHPKWSFGQALGVRVFFSFVYHAAMVQVKTPLPLTPGKEKERFVLVDPASSDYYKGPLLSNKDVKPEKIGGTWYSAPLTEESDVSWVTVVLHIHGGAFIIGDGRTAASGFFAKQLLENVGVTHVFCPQYRLSTLPVSTTSNPFPAALQDSITSYLYLVNTLKISPKRIVISGDSAGANLAISMLRYISEFGSDANIPSPGAAFLWSPWINPTDASDDFTRTNPNYNTDYLSHPFTKWGVTAYAGLPGVSDVQKPYVLHKKASFKSSVPMFVNAGTAEVLYFDIVEFTDSMKKAGNDVTLDEEPDAPHDVLLLGNQIGFTEAATMSAKRAGGWLRKIKEKMGE</sequence>
<name>A0A9P4QPA5_9PLEO</name>
<dbReference type="OrthoDB" id="2152029at2759"/>
<protein>
    <submittedName>
        <fullName evidence="5">Alpha/beta-hydrolase</fullName>
    </submittedName>
</protein>
<dbReference type="PROSITE" id="PS01174">
    <property type="entry name" value="LIPASE_GDXG_SER"/>
    <property type="match status" value="1"/>
</dbReference>
<dbReference type="Proteomes" id="UP000799444">
    <property type="component" value="Unassembled WGS sequence"/>
</dbReference>
<dbReference type="PANTHER" id="PTHR48081">
    <property type="entry name" value="AB HYDROLASE SUPERFAMILY PROTEIN C4A8.06C"/>
    <property type="match status" value="1"/>
</dbReference>
<gene>
    <name evidence="5" type="ORF">EJ04DRAFT_516620</name>
</gene>
<dbReference type="GO" id="GO:0016787">
    <property type="term" value="F:hydrolase activity"/>
    <property type="evidence" value="ECO:0007669"/>
    <property type="project" value="UniProtKB-KW"/>
</dbReference>
<evidence type="ECO:0000259" key="4">
    <source>
        <dbReference type="Pfam" id="PF07859"/>
    </source>
</evidence>
<dbReference type="InterPro" id="IPR013094">
    <property type="entry name" value="AB_hydrolase_3"/>
</dbReference>
<accession>A0A9P4QPA5</accession>
<evidence type="ECO:0000313" key="6">
    <source>
        <dbReference type="Proteomes" id="UP000799444"/>
    </source>
</evidence>
<dbReference type="InterPro" id="IPR002168">
    <property type="entry name" value="Lipase_GDXG_HIS_AS"/>
</dbReference>
<dbReference type="Gene3D" id="3.40.50.1820">
    <property type="entry name" value="alpha/beta hydrolase"/>
    <property type="match status" value="1"/>
</dbReference>
<evidence type="ECO:0000256" key="2">
    <source>
        <dbReference type="ARBA" id="ARBA00022801"/>
    </source>
</evidence>
<dbReference type="PROSITE" id="PS01173">
    <property type="entry name" value="LIPASE_GDXG_HIS"/>
    <property type="match status" value="1"/>
</dbReference>
<evidence type="ECO:0000256" key="3">
    <source>
        <dbReference type="PROSITE-ProRule" id="PRU10038"/>
    </source>
</evidence>
<dbReference type="InterPro" id="IPR050300">
    <property type="entry name" value="GDXG_lipolytic_enzyme"/>
</dbReference>
<dbReference type="InterPro" id="IPR029058">
    <property type="entry name" value="AB_hydrolase_fold"/>
</dbReference>
<proteinExistence type="inferred from homology"/>
<keyword evidence="2" id="KW-0378">Hydrolase</keyword>
<organism evidence="5 6">
    <name type="scientific">Polyplosphaeria fusca</name>
    <dbReference type="NCBI Taxonomy" id="682080"/>
    <lineage>
        <taxon>Eukaryota</taxon>
        <taxon>Fungi</taxon>
        <taxon>Dikarya</taxon>
        <taxon>Ascomycota</taxon>
        <taxon>Pezizomycotina</taxon>
        <taxon>Dothideomycetes</taxon>
        <taxon>Pleosporomycetidae</taxon>
        <taxon>Pleosporales</taxon>
        <taxon>Tetraplosphaeriaceae</taxon>
        <taxon>Polyplosphaeria</taxon>
    </lineage>
</organism>
<comment type="similarity">
    <text evidence="1">Belongs to the 'GDXG' lipolytic enzyme family.</text>
</comment>
<dbReference type="Pfam" id="PF07859">
    <property type="entry name" value="Abhydrolase_3"/>
    <property type="match status" value="1"/>
</dbReference>
<feature type="active site" evidence="3">
    <location>
        <position position="212"/>
    </location>
</feature>
<dbReference type="AlphaFoldDB" id="A0A9P4QPA5"/>
<comment type="caution">
    <text evidence="5">The sequence shown here is derived from an EMBL/GenBank/DDBJ whole genome shotgun (WGS) entry which is preliminary data.</text>
</comment>
<reference evidence="5" key="1">
    <citation type="journal article" date="2020" name="Stud. Mycol.">
        <title>101 Dothideomycetes genomes: a test case for predicting lifestyles and emergence of pathogens.</title>
        <authorList>
            <person name="Haridas S."/>
            <person name="Albert R."/>
            <person name="Binder M."/>
            <person name="Bloem J."/>
            <person name="Labutti K."/>
            <person name="Salamov A."/>
            <person name="Andreopoulos B."/>
            <person name="Baker S."/>
            <person name="Barry K."/>
            <person name="Bills G."/>
            <person name="Bluhm B."/>
            <person name="Cannon C."/>
            <person name="Castanera R."/>
            <person name="Culley D."/>
            <person name="Daum C."/>
            <person name="Ezra D."/>
            <person name="Gonzalez J."/>
            <person name="Henrissat B."/>
            <person name="Kuo A."/>
            <person name="Liang C."/>
            <person name="Lipzen A."/>
            <person name="Lutzoni F."/>
            <person name="Magnuson J."/>
            <person name="Mondo S."/>
            <person name="Nolan M."/>
            <person name="Ohm R."/>
            <person name="Pangilinan J."/>
            <person name="Park H.-J."/>
            <person name="Ramirez L."/>
            <person name="Alfaro M."/>
            <person name="Sun H."/>
            <person name="Tritt A."/>
            <person name="Yoshinaga Y."/>
            <person name="Zwiers L.-H."/>
            <person name="Turgeon B."/>
            <person name="Goodwin S."/>
            <person name="Spatafora J."/>
            <person name="Crous P."/>
            <person name="Grigoriev I."/>
        </authorList>
    </citation>
    <scope>NUCLEOTIDE SEQUENCE</scope>
    <source>
        <strain evidence="5">CBS 125425</strain>
    </source>
</reference>
<dbReference type="InterPro" id="IPR033140">
    <property type="entry name" value="Lipase_GDXG_put_SER_AS"/>
</dbReference>
<dbReference type="PANTHER" id="PTHR48081:SF8">
    <property type="entry name" value="ALPHA_BETA HYDROLASE FOLD-3 DOMAIN-CONTAINING PROTEIN-RELATED"/>
    <property type="match status" value="1"/>
</dbReference>
<dbReference type="EMBL" id="ML996281">
    <property type="protein sequence ID" value="KAF2728407.1"/>
    <property type="molecule type" value="Genomic_DNA"/>
</dbReference>
<evidence type="ECO:0000313" key="5">
    <source>
        <dbReference type="EMBL" id="KAF2728407.1"/>
    </source>
</evidence>
<feature type="domain" description="Alpha/beta hydrolase fold-3" evidence="4">
    <location>
        <begin position="128"/>
        <end position="348"/>
    </location>
</feature>
<dbReference type="SUPFAM" id="SSF53474">
    <property type="entry name" value="alpha/beta-Hydrolases"/>
    <property type="match status" value="1"/>
</dbReference>
<keyword evidence="6" id="KW-1185">Reference proteome</keyword>